<comment type="caution">
    <text evidence="2">The sequence shown here is derived from an EMBL/GenBank/DDBJ whole genome shotgun (WGS) entry which is preliminary data.</text>
</comment>
<dbReference type="Proteomes" id="UP001166286">
    <property type="component" value="Unassembled WGS sequence"/>
</dbReference>
<sequence>MIGYIQARFGVYALQSSMRYMIVVDRVFGLVGLYGVVWVVLLDRVIPNHFLRGFMPTDMLGAKLSVTLGKKLTVRSEGNLLSGPKDFDTPAPAIKLQSFFPLATFNTGASSHWSLLVTAEVELNPIPFSASKQEPIILSVSIAR</sequence>
<organism evidence="2 3">
    <name type="scientific">Cladonia borealis</name>
    <dbReference type="NCBI Taxonomy" id="184061"/>
    <lineage>
        <taxon>Eukaryota</taxon>
        <taxon>Fungi</taxon>
        <taxon>Dikarya</taxon>
        <taxon>Ascomycota</taxon>
        <taxon>Pezizomycotina</taxon>
        <taxon>Lecanoromycetes</taxon>
        <taxon>OSLEUM clade</taxon>
        <taxon>Lecanoromycetidae</taxon>
        <taxon>Lecanorales</taxon>
        <taxon>Lecanorineae</taxon>
        <taxon>Cladoniaceae</taxon>
        <taxon>Cladonia</taxon>
    </lineage>
</organism>
<proteinExistence type="predicted"/>
<protein>
    <submittedName>
        <fullName evidence="2">Uncharacterized protein</fullName>
    </submittedName>
</protein>
<accession>A0AA39V1A4</accession>
<gene>
    <name evidence="2" type="ORF">JMJ35_005181</name>
</gene>
<keyword evidence="1" id="KW-0812">Transmembrane</keyword>
<keyword evidence="1" id="KW-0472">Membrane</keyword>
<evidence type="ECO:0000313" key="2">
    <source>
        <dbReference type="EMBL" id="KAK0512053.1"/>
    </source>
</evidence>
<dbReference type="EMBL" id="JAFEKC020000011">
    <property type="protein sequence ID" value="KAK0512053.1"/>
    <property type="molecule type" value="Genomic_DNA"/>
</dbReference>
<reference evidence="2" key="1">
    <citation type="submission" date="2023-03" db="EMBL/GenBank/DDBJ databases">
        <title>Complete genome of Cladonia borealis.</title>
        <authorList>
            <person name="Park H."/>
        </authorList>
    </citation>
    <scope>NUCLEOTIDE SEQUENCE</scope>
    <source>
        <strain evidence="2">ANT050790</strain>
    </source>
</reference>
<keyword evidence="1" id="KW-1133">Transmembrane helix</keyword>
<evidence type="ECO:0000313" key="3">
    <source>
        <dbReference type="Proteomes" id="UP001166286"/>
    </source>
</evidence>
<name>A0AA39V1A4_9LECA</name>
<feature type="transmembrane region" description="Helical" evidence="1">
    <location>
        <begin position="20"/>
        <end position="42"/>
    </location>
</feature>
<dbReference type="AlphaFoldDB" id="A0AA39V1A4"/>
<evidence type="ECO:0000256" key="1">
    <source>
        <dbReference type="SAM" id="Phobius"/>
    </source>
</evidence>
<keyword evidence="3" id="KW-1185">Reference proteome</keyword>